<dbReference type="Proteomes" id="UP001500957">
    <property type="component" value="Unassembled WGS sequence"/>
</dbReference>
<evidence type="ECO:0000259" key="3">
    <source>
        <dbReference type="Pfam" id="PF03703"/>
    </source>
</evidence>
<dbReference type="EMBL" id="BAAAHE010000049">
    <property type="protein sequence ID" value="GAA0635643.1"/>
    <property type="molecule type" value="Genomic_DNA"/>
</dbReference>
<gene>
    <name evidence="4" type="ORF">GCM10009547_44750</name>
</gene>
<accession>A0ABP3SEN3</accession>
<feature type="transmembrane region" description="Helical" evidence="2">
    <location>
        <begin position="70"/>
        <end position="90"/>
    </location>
</feature>
<evidence type="ECO:0000256" key="2">
    <source>
        <dbReference type="SAM" id="Phobius"/>
    </source>
</evidence>
<keyword evidence="5" id="KW-1185">Reference proteome</keyword>
<evidence type="ECO:0000313" key="4">
    <source>
        <dbReference type="EMBL" id="GAA0635643.1"/>
    </source>
</evidence>
<name>A0ABP3SEN3_9ACTN</name>
<evidence type="ECO:0000256" key="1">
    <source>
        <dbReference type="SAM" id="MobiDB-lite"/>
    </source>
</evidence>
<dbReference type="PANTHER" id="PTHR37938:SF1">
    <property type="entry name" value="BLL0215 PROTEIN"/>
    <property type="match status" value="1"/>
</dbReference>
<keyword evidence="2" id="KW-1133">Transmembrane helix</keyword>
<organism evidence="4 5">
    <name type="scientific">Sporichthya brevicatena</name>
    <dbReference type="NCBI Taxonomy" id="171442"/>
    <lineage>
        <taxon>Bacteria</taxon>
        <taxon>Bacillati</taxon>
        <taxon>Actinomycetota</taxon>
        <taxon>Actinomycetes</taxon>
        <taxon>Sporichthyales</taxon>
        <taxon>Sporichthyaceae</taxon>
        <taxon>Sporichthya</taxon>
    </lineage>
</organism>
<feature type="compositionally biased region" description="Acidic residues" evidence="1">
    <location>
        <begin position="201"/>
        <end position="211"/>
    </location>
</feature>
<dbReference type="InterPro" id="IPR005182">
    <property type="entry name" value="YdbS-like_PH"/>
</dbReference>
<feature type="domain" description="YdbS-like PH" evidence="3">
    <location>
        <begin position="87"/>
        <end position="158"/>
    </location>
</feature>
<comment type="caution">
    <text evidence="4">The sequence shown here is derived from an EMBL/GenBank/DDBJ whole genome shotgun (WGS) entry which is preliminary data.</text>
</comment>
<evidence type="ECO:0000313" key="5">
    <source>
        <dbReference type="Proteomes" id="UP001500957"/>
    </source>
</evidence>
<keyword evidence="2" id="KW-0472">Membrane</keyword>
<dbReference type="Pfam" id="PF03703">
    <property type="entry name" value="bPH_2"/>
    <property type="match status" value="1"/>
</dbReference>
<dbReference type="RefSeq" id="WP_344609002.1">
    <property type="nucleotide sequence ID" value="NZ_BAAAHE010000049.1"/>
</dbReference>
<keyword evidence="2" id="KW-0812">Transmembrane</keyword>
<feature type="transmembrane region" description="Helical" evidence="2">
    <location>
        <begin position="34"/>
        <end position="58"/>
    </location>
</feature>
<reference evidence="5" key="1">
    <citation type="journal article" date="2019" name="Int. J. Syst. Evol. Microbiol.">
        <title>The Global Catalogue of Microorganisms (GCM) 10K type strain sequencing project: providing services to taxonomists for standard genome sequencing and annotation.</title>
        <authorList>
            <consortium name="The Broad Institute Genomics Platform"/>
            <consortium name="The Broad Institute Genome Sequencing Center for Infectious Disease"/>
            <person name="Wu L."/>
            <person name="Ma J."/>
        </authorList>
    </citation>
    <scope>NUCLEOTIDE SEQUENCE [LARGE SCALE GENOMIC DNA]</scope>
    <source>
        <strain evidence="5">JCM 10671</strain>
    </source>
</reference>
<protein>
    <recommendedName>
        <fullName evidence="3">YdbS-like PH domain-containing protein</fullName>
    </recommendedName>
</protein>
<sequence>MTATVAPPRTPGTYLVGKYLLPAERVVIVQRRHYAAMATPLAVFFGGFAAALFLDIALPTSAAGARDLIWLAWSGTCFYLAWALLDWWFYRFVITNKRVMLVHGIILRQVDMMPMGKVTDMRYERSVPGRLLGYGAFIMESAGKDQALSRVPFISQPDWLYREICAMLFTPDLIAVAPADEDDGSGAGPGAYRVSWAGFGPEDEDPDAEAR</sequence>
<feature type="region of interest" description="Disordered" evidence="1">
    <location>
        <begin position="182"/>
        <end position="211"/>
    </location>
</feature>
<proteinExistence type="predicted"/>
<dbReference type="PANTHER" id="PTHR37938">
    <property type="entry name" value="BLL0215 PROTEIN"/>
    <property type="match status" value="1"/>
</dbReference>